<dbReference type="PANTHER" id="PTHR21060">
    <property type="entry name" value="ACETATE KINASE"/>
    <property type="match status" value="1"/>
</dbReference>
<keyword evidence="1 5" id="KW-0808">Transferase</keyword>
<feature type="binding site" evidence="5">
    <location>
        <position position="118"/>
    </location>
    <ligand>
        <name>substrate</name>
    </ligand>
</feature>
<evidence type="ECO:0000256" key="3">
    <source>
        <dbReference type="ARBA" id="ARBA00022777"/>
    </source>
</evidence>
<dbReference type="InterPro" id="IPR043129">
    <property type="entry name" value="ATPase_NBD"/>
</dbReference>
<keyword evidence="3 5" id="KW-0418">Kinase</keyword>
<proteinExistence type="inferred from homology"/>
<feature type="binding site" evidence="5">
    <location>
        <position position="412"/>
    </location>
    <ligand>
        <name>Mg(2+)</name>
        <dbReference type="ChEBI" id="CHEBI:18420"/>
    </ligand>
</feature>
<dbReference type="GO" id="GO:0005524">
    <property type="term" value="F:ATP binding"/>
    <property type="evidence" value="ECO:0007669"/>
    <property type="project" value="UniProtKB-KW"/>
</dbReference>
<dbReference type="GO" id="GO:0006083">
    <property type="term" value="P:acetate metabolic process"/>
    <property type="evidence" value="ECO:0007669"/>
    <property type="project" value="TreeGrafter"/>
</dbReference>
<dbReference type="CDD" id="cd24010">
    <property type="entry name" value="ASKHA_NBD_AcK_PK"/>
    <property type="match status" value="1"/>
</dbReference>
<dbReference type="UniPathway" id="UPA00340">
    <property type="reaction ID" value="UER00458"/>
</dbReference>
<dbReference type="KEGG" id="vcn:VOLCADRAFT_103948"/>
<reference evidence="6 7" key="1">
    <citation type="journal article" date="2010" name="Science">
        <title>Genomic analysis of organismal complexity in the multicellular green alga Volvox carteri.</title>
        <authorList>
            <person name="Prochnik S.E."/>
            <person name="Umen J."/>
            <person name="Nedelcu A.M."/>
            <person name="Hallmann A."/>
            <person name="Miller S.M."/>
            <person name="Nishii I."/>
            <person name="Ferris P."/>
            <person name="Kuo A."/>
            <person name="Mitros T."/>
            <person name="Fritz-Laylin L.K."/>
            <person name="Hellsten U."/>
            <person name="Chapman J."/>
            <person name="Simakov O."/>
            <person name="Rensing S.A."/>
            <person name="Terry A."/>
            <person name="Pangilinan J."/>
            <person name="Kapitonov V."/>
            <person name="Jurka J."/>
            <person name="Salamov A."/>
            <person name="Shapiro H."/>
            <person name="Schmutz J."/>
            <person name="Grimwood J."/>
            <person name="Lindquist E."/>
            <person name="Lucas S."/>
            <person name="Grigoriev I.V."/>
            <person name="Schmitt R."/>
            <person name="Kirk D."/>
            <person name="Rokhsar D.S."/>
        </authorList>
    </citation>
    <scope>NUCLEOTIDE SEQUENCE [LARGE SCALE GENOMIC DNA]</scope>
    <source>
        <strain evidence="7">f. Nagariensis / Eve</strain>
    </source>
</reference>
<keyword evidence="2 5" id="KW-0547">Nucleotide-binding</keyword>
<evidence type="ECO:0000313" key="6">
    <source>
        <dbReference type="EMBL" id="EFJ50488.1"/>
    </source>
</evidence>
<dbReference type="NCBIfam" id="TIGR00016">
    <property type="entry name" value="ackA"/>
    <property type="match status" value="1"/>
</dbReference>
<dbReference type="InterPro" id="IPR023865">
    <property type="entry name" value="Aliphatic_acid_kinase_CS"/>
</dbReference>
<dbReference type="Gene3D" id="3.30.420.40">
    <property type="match status" value="2"/>
</dbReference>
<dbReference type="OrthoDB" id="67445at2759"/>
<keyword evidence="7" id="KW-1185">Reference proteome</keyword>
<dbReference type="InterPro" id="IPR004372">
    <property type="entry name" value="Ac/propionate_kinase"/>
</dbReference>
<dbReference type="GO" id="GO:0008776">
    <property type="term" value="F:acetate kinase activity"/>
    <property type="evidence" value="ECO:0007669"/>
    <property type="project" value="UniProtKB-UniRule"/>
</dbReference>
<feature type="binding site" evidence="5">
    <location>
        <begin position="308"/>
        <end position="310"/>
    </location>
    <ligand>
        <name>ATP</name>
        <dbReference type="ChEBI" id="CHEBI:30616"/>
    </ligand>
</feature>
<evidence type="ECO:0000313" key="7">
    <source>
        <dbReference type="Proteomes" id="UP000001058"/>
    </source>
</evidence>
<dbReference type="RefSeq" id="XP_002948613.1">
    <property type="nucleotide sequence ID" value="XM_002948567.1"/>
</dbReference>
<evidence type="ECO:0000256" key="4">
    <source>
        <dbReference type="ARBA" id="ARBA00022840"/>
    </source>
</evidence>
<feature type="site" description="Transition state stabilizer" evidence="5">
    <location>
        <position position="267"/>
    </location>
</feature>
<keyword evidence="5" id="KW-0479">Metal-binding</keyword>
<dbReference type="eggNOG" id="ENOG502QSJJ">
    <property type="taxonomic scope" value="Eukaryota"/>
</dbReference>
<dbReference type="GO" id="GO:0006085">
    <property type="term" value="P:acetyl-CoA biosynthetic process"/>
    <property type="evidence" value="ECO:0007669"/>
    <property type="project" value="UniProtKB-UniRule"/>
</dbReference>
<dbReference type="AlphaFoldDB" id="D8TQ81"/>
<feature type="binding site" evidence="5">
    <location>
        <position position="30"/>
    </location>
    <ligand>
        <name>Mg(2+)</name>
        <dbReference type="ChEBI" id="CHEBI:18420"/>
    </ligand>
</feature>
<evidence type="ECO:0000256" key="5">
    <source>
        <dbReference type="HAMAP-Rule" id="MF_03131"/>
    </source>
</evidence>
<dbReference type="HAMAP" id="MF_00020">
    <property type="entry name" value="Acetate_kinase"/>
    <property type="match status" value="1"/>
</dbReference>
<dbReference type="PROSITE" id="PS01075">
    <property type="entry name" value="ACETATE_KINASE_1"/>
    <property type="match status" value="1"/>
</dbReference>
<feature type="binding site" evidence="5">
    <location>
        <begin position="234"/>
        <end position="238"/>
    </location>
    <ligand>
        <name>ATP</name>
        <dbReference type="ChEBI" id="CHEBI:30616"/>
    </ligand>
</feature>
<sequence>MLTSRPPIGQIPTHSNISGTVLPPKLLVLNAGSSSLKFKIFGVNPLIAGMSGMFDRIGDSANCTLKASSPDPLGGKSRKWELKLPAADHTCALQEILDFISDNVSGSFSNEVVAVGHRIVHGLDISAPVLLDSVALERIREAAVFAPLHNPAGLQGIEAAQNVFSGVPQVAVFDTAFHATMPPHAYMYGIPYDLYDKHHIRRYGFHGTSHKYLVEQAAAMLGKDVSETNVITCHLGNGSSVAAVRGGRCVDTSMGMTPLEGLLMGTRCGDVDPAVVLHIETQLGLSAKETDTLLNKKSGLLGITGSSDLRAVIEGAQRGEARAQLGLDMLVHRIKKYIGAYVAVLGGQVDAVVFSAGIGENSSLLRGLVMEDMQGLGLQVDPDLNRAAVGGRQGDISAPSSRVKVLVIPTDEELSIAQQTLQVVEQAQLQLGADTAAAAAAAVAAGGGAMAA</sequence>
<keyword evidence="5" id="KW-0460">Magnesium</keyword>
<dbReference type="Pfam" id="PF00871">
    <property type="entry name" value="Acetate_kinase"/>
    <property type="match status" value="1"/>
</dbReference>
<dbReference type="InParanoid" id="D8TQ81"/>
<comment type="cofactor">
    <cofactor evidence="5">
        <name>Mg(2+)</name>
        <dbReference type="ChEBI" id="CHEBI:18420"/>
    </cofactor>
</comment>
<dbReference type="InterPro" id="IPR000890">
    <property type="entry name" value="Aliphatic_acid_kin_short-chain"/>
</dbReference>
<dbReference type="GeneID" id="9624937"/>
<feature type="active site" description="Proton donor/acceptor" evidence="5">
    <location>
        <position position="174"/>
    </location>
</feature>
<feature type="site" description="Transition state stabilizer" evidence="5">
    <location>
        <position position="206"/>
    </location>
</feature>
<organism evidence="7">
    <name type="scientific">Volvox carteri f. nagariensis</name>
    <dbReference type="NCBI Taxonomy" id="3068"/>
    <lineage>
        <taxon>Eukaryota</taxon>
        <taxon>Viridiplantae</taxon>
        <taxon>Chlorophyta</taxon>
        <taxon>core chlorophytes</taxon>
        <taxon>Chlorophyceae</taxon>
        <taxon>CS clade</taxon>
        <taxon>Chlamydomonadales</taxon>
        <taxon>Volvocaceae</taxon>
        <taxon>Volvox</taxon>
    </lineage>
</organism>
<dbReference type="Proteomes" id="UP000001058">
    <property type="component" value="Unassembled WGS sequence"/>
</dbReference>
<dbReference type="PANTHER" id="PTHR21060:SF15">
    <property type="entry name" value="ACETATE KINASE-RELATED"/>
    <property type="match status" value="1"/>
</dbReference>
<comment type="pathway">
    <text evidence="5">Metabolic intermediate biosynthesis; acetyl-CoA biosynthesis; acetyl-CoA from acetate: step 1/2.</text>
</comment>
<dbReference type="GO" id="GO:0000287">
    <property type="term" value="F:magnesium ion binding"/>
    <property type="evidence" value="ECO:0007669"/>
    <property type="project" value="UniProtKB-UniRule"/>
</dbReference>
<evidence type="ECO:0000256" key="1">
    <source>
        <dbReference type="ARBA" id="ARBA00022679"/>
    </source>
</evidence>
<evidence type="ECO:0000256" key="2">
    <source>
        <dbReference type="ARBA" id="ARBA00022741"/>
    </source>
</evidence>
<dbReference type="EMBL" id="GL378331">
    <property type="protein sequence ID" value="EFJ50488.1"/>
    <property type="molecule type" value="Genomic_DNA"/>
</dbReference>
<comment type="similarity">
    <text evidence="5">Belongs to the acetokinase family.</text>
</comment>
<dbReference type="PRINTS" id="PR00471">
    <property type="entry name" value="ACETATEKNASE"/>
</dbReference>
<accession>D8TQ81</accession>
<dbReference type="STRING" id="3068.D8TQ81"/>
<protein>
    <recommendedName>
        <fullName evidence="5">Probable acetate kinase</fullName>
        <ecNumber evidence="5">2.7.2.1</ecNumber>
    </recommendedName>
    <alternativeName>
        <fullName evidence="5">Acetokinase</fullName>
    </alternativeName>
</protein>
<keyword evidence="4 5" id="KW-0067">ATP-binding</keyword>
<dbReference type="EC" id="2.7.2.1" evidence="5"/>
<comment type="catalytic activity">
    <reaction evidence="5">
        <text>acetate + ATP = acetyl phosphate + ADP</text>
        <dbReference type="Rhea" id="RHEA:11352"/>
        <dbReference type="ChEBI" id="CHEBI:22191"/>
        <dbReference type="ChEBI" id="CHEBI:30089"/>
        <dbReference type="ChEBI" id="CHEBI:30616"/>
        <dbReference type="ChEBI" id="CHEBI:456216"/>
        <dbReference type="EC" id="2.7.2.1"/>
    </reaction>
</comment>
<name>D8TQ81_VOLCA</name>
<dbReference type="PROSITE" id="PS01076">
    <property type="entry name" value="ACETATE_KINASE_2"/>
    <property type="match status" value="1"/>
</dbReference>
<feature type="binding site" evidence="5">
    <location>
        <position position="37"/>
    </location>
    <ligand>
        <name>ATP</name>
        <dbReference type="ChEBI" id="CHEBI:30616"/>
    </ligand>
</feature>
<dbReference type="SUPFAM" id="SSF53067">
    <property type="entry name" value="Actin-like ATPase domain"/>
    <property type="match status" value="2"/>
</dbReference>
<gene>
    <name evidence="6" type="primary">ackA</name>
    <name evidence="6" type="ORF">VOLCADRAFT_103948</name>
</gene>
<feature type="binding site" evidence="5">
    <location>
        <begin position="357"/>
        <end position="361"/>
    </location>
    <ligand>
        <name>ATP</name>
        <dbReference type="ChEBI" id="CHEBI:30616"/>
    </ligand>
</feature>